<feature type="compositionally biased region" description="Basic and acidic residues" evidence="1">
    <location>
        <begin position="187"/>
        <end position="201"/>
    </location>
</feature>
<comment type="caution">
    <text evidence="2">The sequence shown here is derived from an EMBL/GenBank/DDBJ whole genome shotgun (WGS) entry which is preliminary data.</text>
</comment>
<accession>A0A833W4R6</accession>
<evidence type="ECO:0000256" key="1">
    <source>
        <dbReference type="SAM" id="MobiDB-lite"/>
    </source>
</evidence>
<dbReference type="Proteomes" id="UP000655588">
    <property type="component" value="Unassembled WGS sequence"/>
</dbReference>
<gene>
    <name evidence="2" type="ORF">E2986_13061</name>
</gene>
<proteinExistence type="predicted"/>
<organism evidence="2 3">
    <name type="scientific">Frieseomelitta varia</name>
    <dbReference type="NCBI Taxonomy" id="561572"/>
    <lineage>
        <taxon>Eukaryota</taxon>
        <taxon>Metazoa</taxon>
        <taxon>Ecdysozoa</taxon>
        <taxon>Arthropoda</taxon>
        <taxon>Hexapoda</taxon>
        <taxon>Insecta</taxon>
        <taxon>Pterygota</taxon>
        <taxon>Neoptera</taxon>
        <taxon>Endopterygota</taxon>
        <taxon>Hymenoptera</taxon>
        <taxon>Apocrita</taxon>
        <taxon>Aculeata</taxon>
        <taxon>Apoidea</taxon>
        <taxon>Anthophila</taxon>
        <taxon>Apidae</taxon>
        <taxon>Frieseomelitta</taxon>
    </lineage>
</organism>
<feature type="region of interest" description="Disordered" evidence="1">
    <location>
        <begin position="141"/>
        <end position="202"/>
    </location>
</feature>
<reference evidence="2" key="1">
    <citation type="submission" date="2019-11" db="EMBL/GenBank/DDBJ databases">
        <title>The nuclear and mitochondrial genomes of Frieseomelitta varia - a highly eusocial stingless bee (Meliponini) with a permanently sterile worker caste.</title>
        <authorList>
            <person name="Freitas F.C.P."/>
            <person name="Lourenco A.P."/>
            <person name="Nunes F.M.F."/>
            <person name="Paschoal A.R."/>
            <person name="Abreu F.C.P."/>
            <person name="Barbin F.O."/>
            <person name="Bataglia L."/>
            <person name="Cardoso-Junior C.A.M."/>
            <person name="Cervoni M.S."/>
            <person name="Silva S.R."/>
            <person name="Dalarmi F."/>
            <person name="Del Lama M.A."/>
            <person name="Depintor T.S."/>
            <person name="Ferreira K.M."/>
            <person name="Goria P.S."/>
            <person name="Jaskot M.C."/>
            <person name="Lago D.C."/>
            <person name="Luna-Lucena D."/>
            <person name="Moda L.M."/>
            <person name="Nascimento L."/>
            <person name="Pedrino M."/>
            <person name="Rabico F.O."/>
            <person name="Sanches F.C."/>
            <person name="Santos D.E."/>
            <person name="Santos C.G."/>
            <person name="Vieira J."/>
            <person name="Lopes T.F."/>
            <person name="Barchuk A.R."/>
            <person name="Hartfelder K."/>
            <person name="Simoes Z.L.P."/>
            <person name="Bitondi M.M.G."/>
            <person name="Pinheiro D.G."/>
        </authorList>
    </citation>
    <scope>NUCLEOTIDE SEQUENCE</scope>
    <source>
        <strain evidence="2">USP_RPSP 00005682</strain>
        <tissue evidence="2">Whole individual</tissue>
    </source>
</reference>
<feature type="compositionally biased region" description="Basic and acidic residues" evidence="1">
    <location>
        <begin position="270"/>
        <end position="279"/>
    </location>
</feature>
<keyword evidence="3" id="KW-1185">Reference proteome</keyword>
<evidence type="ECO:0000313" key="3">
    <source>
        <dbReference type="Proteomes" id="UP000655588"/>
    </source>
</evidence>
<feature type="region of interest" description="Disordered" evidence="1">
    <location>
        <begin position="270"/>
        <end position="294"/>
    </location>
</feature>
<name>A0A833W4R6_9HYME</name>
<sequence>MSYVSNAERQEESRYRMPAKRYQEGDSTGLVHCEPLGISFAGAFAVPIGDDSAVTRILLDRGMMNLLVVVALITLASGDPGLLRVPKVYNAVVTSNQNLSPSRAFPVIQPVIHRTAVGYGLPPVYYTPQVAPHLAAAPEVPRVPQNPLKSNGQPDIQAEPSASVEQSKPTDANDKPEATNPGPEEDKDPKPGSKSKSREQEPLSFYPNYQSLYYDPYFYTYNGFNPHLVPGTYYVDYQPYGTLEPIAATTPKSGLSEHLLPAYQEEKKLAANEQKEKIPDVPPPPLPTAVPKSS</sequence>
<dbReference type="AlphaFoldDB" id="A0A833W4R6"/>
<evidence type="ECO:0000313" key="2">
    <source>
        <dbReference type="EMBL" id="KAF3420913.1"/>
    </source>
</evidence>
<dbReference type="EMBL" id="WNWW01000909">
    <property type="protein sequence ID" value="KAF3420913.1"/>
    <property type="molecule type" value="Genomic_DNA"/>
</dbReference>
<protein>
    <submittedName>
        <fullName evidence="2">Uncharacterized protein</fullName>
    </submittedName>
</protein>